<feature type="domain" description="TRAP C4-dicarboxylate transport system permease DctM subunit" evidence="3">
    <location>
        <begin position="14"/>
        <end position="384"/>
    </location>
</feature>
<sequence length="477" mass="49884">MFYAMSSEGILGVPMRAFINLVLGFLVFGVALQKTGGGKFFLDLAFAALGHVRGGPAKVAILSSGLMGSMSGSVITNVLTTGTLTIPTMKRTGIRPAAAGGIEACASTGGVLAPPVMGATAFVMATFLNVPYQDIALAAILPTLLYFLGLFFQIDALAARQGLSGLPEAELPKLRAVMRDGWWYLAVFILLIWMLLVLNRESWAPWFATGLLLAINQILPAHRWGWADFGAFLEDVGRLFAEMAGLLAAVGLIVGALVVTGKIGNIASDLLGFAGGNLYLLLLMGAATAFVLGIGMTVTAAYIFLAVALAPALIEAGLEPLAVHLFILYWSMLSYITPPVAIGAFAAATIAKANPMQTGIEAMRMGGVIYLLPFFFVVAPALLMRGPAAEVALTFGSALLGVYLISCAAQGWLIGLGGYPRGVLGVLLRLSTLCSGLAFALPGGALTGLPPLYLFSAALACLTPIMLWHLMNKERPA</sequence>
<comment type="function">
    <text evidence="1">Part of the tripartite ATP-independent periplasmic (TRAP) transport system.</text>
</comment>
<comment type="caution">
    <text evidence="4">The sequence shown here is derived from an EMBL/GenBank/DDBJ whole genome shotgun (WGS) entry which is preliminary data.</text>
</comment>
<dbReference type="InterPro" id="IPR010656">
    <property type="entry name" value="DctM"/>
</dbReference>
<dbReference type="RefSeq" id="WP_347168486.1">
    <property type="nucleotide sequence ID" value="NZ_JBDNCH010000004.1"/>
</dbReference>
<feature type="transmembrane region" description="Helical" evidence="2">
    <location>
        <begin position="280"/>
        <end position="307"/>
    </location>
</feature>
<dbReference type="GO" id="GO:0022857">
    <property type="term" value="F:transmembrane transporter activity"/>
    <property type="evidence" value="ECO:0007669"/>
    <property type="project" value="UniProtKB-UniRule"/>
</dbReference>
<dbReference type="EMBL" id="JBDNCH010000004">
    <property type="protein sequence ID" value="MEN9063402.1"/>
    <property type="molecule type" value="Genomic_DNA"/>
</dbReference>
<dbReference type="Pfam" id="PF06808">
    <property type="entry name" value="DctM"/>
    <property type="match status" value="1"/>
</dbReference>
<feature type="transmembrane region" description="Helical" evidence="2">
    <location>
        <begin position="135"/>
        <end position="154"/>
    </location>
</feature>
<name>A0AAW9SRS8_9RHOB</name>
<evidence type="ECO:0000313" key="5">
    <source>
        <dbReference type="Proteomes" id="UP001428774"/>
    </source>
</evidence>
<proteinExistence type="predicted"/>
<protein>
    <submittedName>
        <fullName evidence="4">TRAP transporter fused permease subunit</fullName>
    </submittedName>
</protein>
<feature type="transmembrane region" description="Helical" evidence="2">
    <location>
        <begin position="452"/>
        <end position="471"/>
    </location>
</feature>
<organism evidence="4 5">
    <name type="scientific">Ponticoccus litoralis</name>
    <dbReference type="NCBI Taxonomy" id="422297"/>
    <lineage>
        <taxon>Bacteria</taxon>
        <taxon>Pseudomonadati</taxon>
        <taxon>Pseudomonadota</taxon>
        <taxon>Alphaproteobacteria</taxon>
        <taxon>Rhodobacterales</taxon>
        <taxon>Roseobacteraceae</taxon>
        <taxon>Ponticoccus</taxon>
    </lineage>
</organism>
<evidence type="ECO:0000259" key="3">
    <source>
        <dbReference type="Pfam" id="PF06808"/>
    </source>
</evidence>
<keyword evidence="2" id="KW-0472">Membrane</keyword>
<feature type="transmembrane region" description="Helical" evidence="2">
    <location>
        <begin position="239"/>
        <end position="259"/>
    </location>
</feature>
<accession>A0AAW9SRS8</accession>
<evidence type="ECO:0000256" key="2">
    <source>
        <dbReference type="SAM" id="Phobius"/>
    </source>
</evidence>
<keyword evidence="2" id="KW-1133">Transmembrane helix</keyword>
<feature type="transmembrane region" description="Helical" evidence="2">
    <location>
        <begin position="327"/>
        <end position="350"/>
    </location>
</feature>
<feature type="transmembrane region" description="Helical" evidence="2">
    <location>
        <begin position="362"/>
        <end position="383"/>
    </location>
</feature>
<dbReference type="GO" id="GO:0005886">
    <property type="term" value="C:plasma membrane"/>
    <property type="evidence" value="ECO:0007669"/>
    <property type="project" value="UniProtKB-SubCell"/>
</dbReference>
<dbReference type="PANTHER" id="PTHR43849">
    <property type="entry name" value="BLL3936 PROTEIN"/>
    <property type="match status" value="1"/>
</dbReference>
<gene>
    <name evidence="4" type="ORF">ABFB10_22775</name>
</gene>
<feature type="transmembrane region" description="Helical" evidence="2">
    <location>
        <begin position="426"/>
        <end position="446"/>
    </location>
</feature>
<keyword evidence="5" id="KW-1185">Reference proteome</keyword>
<evidence type="ECO:0000313" key="4">
    <source>
        <dbReference type="EMBL" id="MEN9063402.1"/>
    </source>
</evidence>
<feature type="transmembrane region" description="Helical" evidence="2">
    <location>
        <begin position="395"/>
        <end position="414"/>
    </location>
</feature>
<comment type="subcellular location">
    <subcellularLocation>
        <location evidence="1">Cell inner membrane</location>
        <topology evidence="1">Multi-pass membrane protein</topology>
    </subcellularLocation>
</comment>
<dbReference type="NCBIfam" id="TIGR02123">
    <property type="entry name" value="TRAP_fused"/>
    <property type="match status" value="1"/>
</dbReference>
<dbReference type="AlphaFoldDB" id="A0AAW9SRS8"/>
<keyword evidence="1" id="KW-0997">Cell inner membrane</keyword>
<dbReference type="PANTHER" id="PTHR43849:SF2">
    <property type="entry name" value="BLL3936 PROTEIN"/>
    <property type="match status" value="1"/>
</dbReference>
<keyword evidence="2" id="KW-0812">Transmembrane</keyword>
<keyword evidence="1" id="KW-1003">Cell membrane</keyword>
<feature type="transmembrane region" description="Helical" evidence="2">
    <location>
        <begin position="12"/>
        <end position="32"/>
    </location>
</feature>
<evidence type="ECO:0000256" key="1">
    <source>
        <dbReference type="RuleBase" id="RU369079"/>
    </source>
</evidence>
<reference evidence="4 5" key="1">
    <citation type="submission" date="2024-05" db="EMBL/GenBank/DDBJ databases">
        <title>Genome sequence of Ponticoccus litoralis KCCM 90028.</title>
        <authorList>
            <person name="Kim J.M."/>
            <person name="Lee J.K."/>
            <person name="Choi B.J."/>
            <person name="Bayburt H."/>
            <person name="Baek J.H."/>
            <person name="Jeon C.O."/>
        </authorList>
    </citation>
    <scope>NUCLEOTIDE SEQUENCE [LARGE SCALE GENOMIC DNA]</scope>
    <source>
        <strain evidence="4 5">KCCM 90028</strain>
    </source>
</reference>
<dbReference type="InterPro" id="IPR011853">
    <property type="entry name" value="TRAP_DctM-Dct_fused"/>
</dbReference>
<feature type="transmembrane region" description="Helical" evidence="2">
    <location>
        <begin position="181"/>
        <end position="198"/>
    </location>
</feature>
<keyword evidence="1" id="KW-0813">Transport</keyword>
<dbReference type="Proteomes" id="UP001428774">
    <property type="component" value="Unassembled WGS sequence"/>
</dbReference>